<dbReference type="PANTHER" id="PTHR11506:SF40">
    <property type="entry name" value="LYSOSOME-ASSOCIATED MEMBRANE GLYCOPROTEIN 5"/>
    <property type="match status" value="1"/>
</dbReference>
<evidence type="ECO:0000259" key="10">
    <source>
        <dbReference type="Pfam" id="PF01299"/>
    </source>
</evidence>
<dbReference type="PANTHER" id="PTHR11506">
    <property type="entry name" value="LYSOSOME-ASSOCIATED MEMBRANE GLYCOPROTEIN"/>
    <property type="match status" value="1"/>
</dbReference>
<dbReference type="InterPro" id="IPR048528">
    <property type="entry name" value="Lamp2-like_luminal"/>
</dbReference>
<evidence type="ECO:0000256" key="3">
    <source>
        <dbReference type="ARBA" id="ARBA00022729"/>
    </source>
</evidence>
<evidence type="ECO:0000256" key="8">
    <source>
        <dbReference type="PROSITE-ProRule" id="PRU00740"/>
    </source>
</evidence>
<keyword evidence="7" id="KW-0325">Glycoprotein</keyword>
<comment type="caution">
    <text evidence="8">Lacks conserved residue(s) required for the propagation of feature annotation.</text>
</comment>
<evidence type="ECO:0000313" key="11">
    <source>
        <dbReference type="EMBL" id="KAJ9579418.1"/>
    </source>
</evidence>
<keyword evidence="3" id="KW-0732">Signal</keyword>
<dbReference type="AlphaFoldDB" id="A0AAD8E6Y2"/>
<dbReference type="GO" id="GO:0072594">
    <property type="term" value="P:establishment of protein localization to organelle"/>
    <property type="evidence" value="ECO:0007669"/>
    <property type="project" value="TreeGrafter"/>
</dbReference>
<dbReference type="Pfam" id="PF01299">
    <property type="entry name" value="Lamp2-like_luminal"/>
    <property type="match status" value="1"/>
</dbReference>
<evidence type="ECO:0000256" key="7">
    <source>
        <dbReference type="ARBA" id="ARBA00023180"/>
    </source>
</evidence>
<organism evidence="11 12">
    <name type="scientific">Diploptera punctata</name>
    <name type="common">Pacific beetle cockroach</name>
    <dbReference type="NCBI Taxonomy" id="6984"/>
    <lineage>
        <taxon>Eukaryota</taxon>
        <taxon>Metazoa</taxon>
        <taxon>Ecdysozoa</taxon>
        <taxon>Arthropoda</taxon>
        <taxon>Hexapoda</taxon>
        <taxon>Insecta</taxon>
        <taxon>Pterygota</taxon>
        <taxon>Neoptera</taxon>
        <taxon>Polyneoptera</taxon>
        <taxon>Dictyoptera</taxon>
        <taxon>Blattodea</taxon>
        <taxon>Blaberoidea</taxon>
        <taxon>Blaberidae</taxon>
        <taxon>Diplopterinae</taxon>
        <taxon>Diploptera</taxon>
    </lineage>
</organism>
<evidence type="ECO:0000313" key="12">
    <source>
        <dbReference type="Proteomes" id="UP001233999"/>
    </source>
</evidence>
<evidence type="ECO:0000256" key="6">
    <source>
        <dbReference type="ARBA" id="ARBA00023136"/>
    </source>
</evidence>
<comment type="subcellular location">
    <subcellularLocation>
        <location evidence="1">Endosome membrane</location>
        <topology evidence="1">Single-pass type I membrane protein</topology>
    </subcellularLocation>
    <subcellularLocation>
        <location evidence="8">Membrane</location>
        <topology evidence="8">Single-pass type I membrane protein</topology>
    </subcellularLocation>
</comment>
<reference evidence="11" key="2">
    <citation type="submission" date="2023-05" db="EMBL/GenBank/DDBJ databases">
        <authorList>
            <person name="Fouks B."/>
        </authorList>
    </citation>
    <scope>NUCLEOTIDE SEQUENCE</scope>
    <source>
        <strain evidence="11">Stay&amp;Tobe</strain>
        <tissue evidence="11">Testes</tissue>
    </source>
</reference>
<evidence type="ECO:0000256" key="2">
    <source>
        <dbReference type="ARBA" id="ARBA00022692"/>
    </source>
</evidence>
<accession>A0AAD8E6Y2</accession>
<dbReference type="Proteomes" id="UP001233999">
    <property type="component" value="Unassembled WGS sequence"/>
</dbReference>
<evidence type="ECO:0000256" key="9">
    <source>
        <dbReference type="SAM" id="Phobius"/>
    </source>
</evidence>
<name>A0AAD8E6Y2_DIPPU</name>
<gene>
    <name evidence="11" type="ORF">L9F63_024477</name>
</gene>
<dbReference type="GO" id="GO:0031902">
    <property type="term" value="C:late endosome membrane"/>
    <property type="evidence" value="ECO:0007669"/>
    <property type="project" value="TreeGrafter"/>
</dbReference>
<proteinExistence type="inferred from homology"/>
<comment type="caution">
    <text evidence="11">The sequence shown here is derived from an EMBL/GenBank/DDBJ whole genome shotgun (WGS) entry which is preliminary data.</text>
</comment>
<keyword evidence="2 8" id="KW-0812">Transmembrane</keyword>
<keyword evidence="6 8" id="KW-0472">Membrane</keyword>
<protein>
    <recommendedName>
        <fullName evidence="10">Lysosome-associated membrane glycoprotein 2-like luminal domain-containing protein</fullName>
    </recommendedName>
</protein>
<feature type="transmembrane region" description="Helical" evidence="9">
    <location>
        <begin position="211"/>
        <end position="231"/>
    </location>
</feature>
<keyword evidence="12" id="KW-1185">Reference proteome</keyword>
<evidence type="ECO:0000256" key="1">
    <source>
        <dbReference type="ARBA" id="ARBA00004530"/>
    </source>
</evidence>
<comment type="similarity">
    <text evidence="8">Belongs to the LAMP family.</text>
</comment>
<dbReference type="GO" id="GO:0005886">
    <property type="term" value="C:plasma membrane"/>
    <property type="evidence" value="ECO:0007669"/>
    <property type="project" value="TreeGrafter"/>
</dbReference>
<feature type="domain" description="Lysosome-associated membrane glycoprotein 2-like luminal" evidence="10">
    <location>
        <begin position="30"/>
        <end position="184"/>
    </location>
</feature>
<evidence type="ECO:0000256" key="4">
    <source>
        <dbReference type="ARBA" id="ARBA00022753"/>
    </source>
</evidence>
<dbReference type="Gene3D" id="2.40.160.110">
    <property type="match status" value="1"/>
</dbReference>
<keyword evidence="5 9" id="KW-1133">Transmembrane helix</keyword>
<dbReference type="GO" id="GO:0005765">
    <property type="term" value="C:lysosomal membrane"/>
    <property type="evidence" value="ECO:0007669"/>
    <property type="project" value="TreeGrafter"/>
</dbReference>
<reference evidence="11" key="1">
    <citation type="journal article" date="2023" name="IScience">
        <title>Live-bearing cockroach genome reveals convergent evolutionary mechanisms linked to viviparity in insects and beyond.</title>
        <authorList>
            <person name="Fouks B."/>
            <person name="Harrison M.C."/>
            <person name="Mikhailova A.A."/>
            <person name="Marchal E."/>
            <person name="English S."/>
            <person name="Carruthers M."/>
            <person name="Jennings E.C."/>
            <person name="Chiamaka E.L."/>
            <person name="Frigard R.A."/>
            <person name="Pippel M."/>
            <person name="Attardo G.M."/>
            <person name="Benoit J.B."/>
            <person name="Bornberg-Bauer E."/>
            <person name="Tobe S.S."/>
        </authorList>
    </citation>
    <scope>NUCLEOTIDE SEQUENCE</scope>
    <source>
        <strain evidence="11">Stay&amp;Tobe</strain>
    </source>
</reference>
<sequence>VTVNGESQKVETSTYKTQEGSEVTLGTSAPVIGEYSVLNDDGNPCIQLEVDCTITFNYKTKSGERDDNEYLPTNIKAEGDCADEDASTMILTWNGNSMTWYFSKTPGRERWYVQKMELTVDTTSNKFQNINNPGLRRLATKDRAMFFPTPVGKSYSCQDETSVELQGKDIDATVFLRGFKLQPFMYKNEFGPVYECSPGGARAFRDETAPIAVGSTLAIVVLLTVTGYGVYRYFKIKKVQYDTMERTLACVLSLYSVLTQSSFTVEHLQSVILRHN</sequence>
<feature type="non-terminal residue" evidence="11">
    <location>
        <position position="1"/>
    </location>
</feature>
<dbReference type="EMBL" id="JASPKZ010008432">
    <property type="protein sequence ID" value="KAJ9579418.1"/>
    <property type="molecule type" value="Genomic_DNA"/>
</dbReference>
<keyword evidence="4" id="KW-0967">Endosome</keyword>
<feature type="non-terminal residue" evidence="11">
    <location>
        <position position="276"/>
    </location>
</feature>
<evidence type="ECO:0000256" key="5">
    <source>
        <dbReference type="ARBA" id="ARBA00022989"/>
    </source>
</evidence>
<dbReference type="PROSITE" id="PS51407">
    <property type="entry name" value="LAMP_3"/>
    <property type="match status" value="1"/>
</dbReference>
<dbReference type="InterPro" id="IPR002000">
    <property type="entry name" value="Lysosome-assoc_membr_glycop"/>
</dbReference>